<gene>
    <name evidence="1" type="ORF">GCM10010970_06520</name>
</gene>
<proteinExistence type="predicted"/>
<evidence type="ECO:0000313" key="2">
    <source>
        <dbReference type="Proteomes" id="UP000637267"/>
    </source>
</evidence>
<dbReference type="EMBL" id="BMLX01000001">
    <property type="protein sequence ID" value="GGP18708.1"/>
    <property type="molecule type" value="Genomic_DNA"/>
</dbReference>
<evidence type="ECO:0000313" key="1">
    <source>
        <dbReference type="EMBL" id="GGP18708.1"/>
    </source>
</evidence>
<organism evidence="1 2">
    <name type="scientific">Silvimonas iriomotensis</name>
    <dbReference type="NCBI Taxonomy" id="449662"/>
    <lineage>
        <taxon>Bacteria</taxon>
        <taxon>Pseudomonadati</taxon>
        <taxon>Pseudomonadota</taxon>
        <taxon>Betaproteobacteria</taxon>
        <taxon>Neisseriales</taxon>
        <taxon>Chitinibacteraceae</taxon>
        <taxon>Silvimonas</taxon>
    </lineage>
</organism>
<keyword evidence="2" id="KW-1185">Reference proteome</keyword>
<reference evidence="2" key="1">
    <citation type="journal article" date="2019" name="Int. J. Syst. Evol. Microbiol.">
        <title>The Global Catalogue of Microorganisms (GCM) 10K type strain sequencing project: providing services to taxonomists for standard genome sequencing and annotation.</title>
        <authorList>
            <consortium name="The Broad Institute Genomics Platform"/>
            <consortium name="The Broad Institute Genome Sequencing Center for Infectious Disease"/>
            <person name="Wu L."/>
            <person name="Ma J."/>
        </authorList>
    </citation>
    <scope>NUCLEOTIDE SEQUENCE [LARGE SCALE GENOMIC DNA]</scope>
    <source>
        <strain evidence="2">CGMCC 1.8859</strain>
    </source>
</reference>
<dbReference type="Proteomes" id="UP000637267">
    <property type="component" value="Unassembled WGS sequence"/>
</dbReference>
<comment type="caution">
    <text evidence="1">The sequence shown here is derived from an EMBL/GenBank/DDBJ whole genome shotgun (WGS) entry which is preliminary data.</text>
</comment>
<protein>
    <submittedName>
        <fullName evidence="1">Uncharacterized protein</fullName>
    </submittedName>
</protein>
<accession>A0ABQ2P5C2</accession>
<name>A0ABQ2P5C2_9NEIS</name>
<sequence>MSDVVASLPWDQRIALDVALQTLSKEHEDFDFHLEGQSWLDGAAGQMARLTVKRRADGKTGRYTFDDGDTGWAHRFAVDFAH</sequence>
<dbReference type="RefSeq" id="WP_188702275.1">
    <property type="nucleotide sequence ID" value="NZ_BMLX01000001.1"/>
</dbReference>